<keyword evidence="5" id="KW-0067">ATP-binding</keyword>
<dbReference type="InterPro" id="IPR058660">
    <property type="entry name" value="WHD_DnaB"/>
</dbReference>
<gene>
    <name evidence="5" type="ORF">PBLR_10502</name>
</gene>
<evidence type="ECO:0000256" key="1">
    <source>
        <dbReference type="ARBA" id="ARBA00093462"/>
    </source>
</evidence>
<sequence>MLSALFLMLFAIGIACLFYHDFVGRANPIYVTIGGLIRAEGEKDTTMRMSNMHHFTEHHRYVTYREFSLSELDQKMLSHVYQPMVGAFAIGMYQLLCQHVAPDKTGYSAIDAQRRLFLLLGLEPSEKGRTYFIEQASKLEAVGLLNTSRVMLPDMDDCMYEYEMQCPLSPKEFFETQHLTLLLRDKVGKYAVLSLRQQFTTNDPYEGVASNMQRENISVPFYELFRLNTHVIDFELEQALQEVAPSRTTISDSDPESVDINYADIIMRFPKQSYNRKFVEQLRYNKESMGTINYVVRKFELTLQELCRLLDEDGVFSQDGVVALEELQHRAHLHFRQNKRRSEHRERVQHRIEQKEQVKEEHEEEVAVQMEFYVEVPPQFRDKCDIHQYNMLLRNTPYTQLLEKFFPGAVPDSFLDMFTKMDLNYKMPDEVINVLIHYLMTMLVSGSEHRLNRNFVEAIVSNMLVKQIRTYEQAVTYTREQTQVNGAGRTQASRADASRQPRSRNRYNNKAAKPSIPVVQPSGAGAGSGLSPEELERARELARRLDEGRV</sequence>
<dbReference type="InterPro" id="IPR006343">
    <property type="entry name" value="DnaB/C_C"/>
</dbReference>
<evidence type="ECO:0000256" key="2">
    <source>
        <dbReference type="SAM" id="MobiDB-lite"/>
    </source>
</evidence>
<dbReference type="Pfam" id="PF25888">
    <property type="entry name" value="WHD_DnaB"/>
    <property type="match status" value="1"/>
</dbReference>
<dbReference type="Proteomes" id="UP000304148">
    <property type="component" value="Chromosome"/>
</dbReference>
<organism evidence="5 6">
    <name type="scientific">Paenibacillus alvei</name>
    <name type="common">Bacillus alvei</name>
    <dbReference type="NCBI Taxonomy" id="44250"/>
    <lineage>
        <taxon>Bacteria</taxon>
        <taxon>Bacillati</taxon>
        <taxon>Bacillota</taxon>
        <taxon>Bacilli</taxon>
        <taxon>Bacillales</taxon>
        <taxon>Paenibacillaceae</taxon>
        <taxon>Paenibacillus</taxon>
    </lineage>
</organism>
<evidence type="ECO:0000259" key="3">
    <source>
        <dbReference type="Pfam" id="PF07261"/>
    </source>
</evidence>
<keyword evidence="5" id="KW-0547">Nucleotide-binding</keyword>
<evidence type="ECO:0000313" key="5">
    <source>
        <dbReference type="EMBL" id="SYX82082.1"/>
    </source>
</evidence>
<dbReference type="GO" id="GO:0004386">
    <property type="term" value="F:helicase activity"/>
    <property type="evidence" value="ECO:0007669"/>
    <property type="project" value="UniProtKB-KW"/>
</dbReference>
<feature type="region of interest" description="Disordered" evidence="2">
    <location>
        <begin position="483"/>
        <end position="550"/>
    </location>
</feature>
<accession>A0A383R689</accession>
<feature type="domain" description="Replicative helicase loading/DNA remodeling protein DnaB N-terminal winged helix" evidence="4">
    <location>
        <begin position="68"/>
        <end position="231"/>
    </location>
</feature>
<evidence type="ECO:0000313" key="6">
    <source>
        <dbReference type="Proteomes" id="UP000304148"/>
    </source>
</evidence>
<dbReference type="Pfam" id="PF07261">
    <property type="entry name" value="DnaB_2"/>
    <property type="match status" value="1"/>
</dbReference>
<name>A0A383R689_PAEAL</name>
<dbReference type="AlphaFoldDB" id="A0A383R689"/>
<feature type="region of interest" description="Disordered" evidence="2">
    <location>
        <begin position="338"/>
        <end position="360"/>
    </location>
</feature>
<keyword evidence="5" id="KW-0378">Hydrolase</keyword>
<dbReference type="EMBL" id="LS992241">
    <property type="protein sequence ID" value="SYX82082.1"/>
    <property type="molecule type" value="Genomic_DNA"/>
</dbReference>
<feature type="compositionally biased region" description="Basic and acidic residues" evidence="2">
    <location>
        <begin position="343"/>
        <end position="360"/>
    </location>
</feature>
<reference evidence="6" key="1">
    <citation type="submission" date="2018-08" db="EMBL/GenBank/DDBJ databases">
        <authorList>
            <person name="Chevrot R."/>
        </authorList>
    </citation>
    <scope>NUCLEOTIDE SEQUENCE [LARGE SCALE GENOMIC DNA]</scope>
</reference>
<feature type="domain" description="DnaB/C C-terminal" evidence="3">
    <location>
        <begin position="402"/>
        <end position="477"/>
    </location>
</feature>
<evidence type="ECO:0000259" key="4">
    <source>
        <dbReference type="Pfam" id="PF25888"/>
    </source>
</evidence>
<comment type="similarity">
    <text evidence="1">Belongs to the DnaB/DnaD family.</text>
</comment>
<keyword evidence="5" id="KW-0347">Helicase</keyword>
<protein>
    <submittedName>
        <fullName evidence="5">Replicative DNA helicase loader DnaB</fullName>
    </submittedName>
</protein>
<feature type="compositionally biased region" description="Polar residues" evidence="2">
    <location>
        <begin position="483"/>
        <end position="493"/>
    </location>
</feature>
<proteinExistence type="inferred from homology"/>
<feature type="compositionally biased region" description="Basic and acidic residues" evidence="2">
    <location>
        <begin position="534"/>
        <end position="550"/>
    </location>
</feature>